<feature type="compositionally biased region" description="Basic and acidic residues" evidence="4">
    <location>
        <begin position="319"/>
        <end position="348"/>
    </location>
</feature>
<feature type="repeat" description="TPR" evidence="3">
    <location>
        <begin position="483"/>
        <end position="516"/>
    </location>
</feature>
<name>A0A0J9XFI2_GEOCN</name>
<keyword evidence="6" id="KW-1185">Reference proteome</keyword>
<dbReference type="Pfam" id="PF13181">
    <property type="entry name" value="TPR_8"/>
    <property type="match status" value="1"/>
</dbReference>
<proteinExistence type="predicted"/>
<dbReference type="PROSITE" id="PS50293">
    <property type="entry name" value="TPR_REGION"/>
    <property type="match status" value="1"/>
</dbReference>
<dbReference type="InterPro" id="IPR011990">
    <property type="entry name" value="TPR-like_helical_dom_sf"/>
</dbReference>
<feature type="repeat" description="TPR" evidence="3">
    <location>
        <begin position="4"/>
        <end position="37"/>
    </location>
</feature>
<keyword evidence="1" id="KW-0677">Repeat</keyword>
<feature type="repeat" description="TPR" evidence="3">
    <location>
        <begin position="38"/>
        <end position="71"/>
    </location>
</feature>
<accession>A0A0J9XFI2</accession>
<evidence type="ECO:0000313" key="5">
    <source>
        <dbReference type="EMBL" id="CDO56268.1"/>
    </source>
</evidence>
<gene>
    <name evidence="5" type="ORF">BN980_GECA14s01913g</name>
</gene>
<feature type="repeat" description="TPR" evidence="3">
    <location>
        <begin position="746"/>
        <end position="779"/>
    </location>
</feature>
<dbReference type="PANTHER" id="PTHR15704:SF7">
    <property type="entry name" value="SUPERKILLER COMPLEX PROTEIN 3"/>
    <property type="match status" value="1"/>
</dbReference>
<dbReference type="InterPro" id="IPR019734">
    <property type="entry name" value="TPR_rpt"/>
</dbReference>
<dbReference type="GO" id="GO:0055087">
    <property type="term" value="C:Ski complex"/>
    <property type="evidence" value="ECO:0007669"/>
    <property type="project" value="InterPro"/>
</dbReference>
<evidence type="ECO:0000313" key="6">
    <source>
        <dbReference type="Proteomes" id="UP000242525"/>
    </source>
</evidence>
<evidence type="ECO:0000256" key="4">
    <source>
        <dbReference type="SAM" id="MobiDB-lite"/>
    </source>
</evidence>
<dbReference type="OrthoDB" id="421075at2759"/>
<evidence type="ECO:0000256" key="2">
    <source>
        <dbReference type="ARBA" id="ARBA00022803"/>
    </source>
</evidence>
<dbReference type="EMBL" id="CCBN010000014">
    <property type="protein sequence ID" value="CDO56268.1"/>
    <property type="molecule type" value="Genomic_DNA"/>
</dbReference>
<feature type="compositionally biased region" description="Acidic residues" evidence="4">
    <location>
        <begin position="349"/>
        <end position="364"/>
    </location>
</feature>
<protein>
    <submittedName>
        <fullName evidence="5">Similar to Saccharomyces cerevisiae YPR189W SKI3 Ski complex component and TPR protein</fullName>
    </submittedName>
</protein>
<dbReference type="Proteomes" id="UP000242525">
    <property type="component" value="Unassembled WGS sequence"/>
</dbReference>
<dbReference type="InterPro" id="IPR039226">
    <property type="entry name" value="Ski3/TTC37"/>
</dbReference>
<dbReference type="InterPro" id="IPR040962">
    <property type="entry name" value="TPR_22"/>
</dbReference>
<dbReference type="PROSITE" id="PS50005">
    <property type="entry name" value="TPR"/>
    <property type="match status" value="6"/>
</dbReference>
<evidence type="ECO:0000256" key="1">
    <source>
        <dbReference type="ARBA" id="ARBA00022737"/>
    </source>
</evidence>
<dbReference type="STRING" id="1173061.A0A0J9XFI2"/>
<evidence type="ECO:0000256" key="3">
    <source>
        <dbReference type="PROSITE-ProRule" id="PRU00339"/>
    </source>
</evidence>
<feature type="region of interest" description="Disordered" evidence="4">
    <location>
        <begin position="319"/>
        <end position="365"/>
    </location>
</feature>
<sequence>MSQVKTLLKEARLALSKEDYTTASEFAQEVLELDPKNYYGMIFLGKSQEMLEKYTESFNAYKRAATIDPENPTAYKGLLVLANNRKSFNDLLQAIAGLIRCCENEDNINKAVEYFETARKFCIKNPSDIHDVAFLKFQLPGSPIFQYMEGRLPHPSLTFAKLIKYSEKSKKDALAKLKRGNLSFGKTAADDSKVFEIYKSSKLPELYENLLNWSNDEEQRRLTENNLLEHVYQMLLVAPANIKPSLVQKVKDLASGSVLLKTPFPFAWEIEIEWSDVVDFKDYDYNLLRSYVDNFPDEPLAKTLTGFLESSISPFVVDKTSEKDKDPSVEKKEKEFSDGTPNEFKDSEEGNEQQQEEEEKEDSDALVNSEILDEEDSNIFSPALILEYLIDGYASKPDSILISRIIGAYYIKLREYETASDVSLKALKLVSEKSKRIGNIFQNSTNHICANLGTSYVFYQAPKNFSLAVKMFDTVLRSNPHYTTAKVGKGLVFREQGEYDQAEKYLKDALVESPNDNIVFFEYSWCQVLQKRYDEGRNGLHKALEGFKGIDLLSHDYRSQIWWRIGQSYWLQYDFTKDADQEKISTIFSAFMSALNENPNMAAAFTSLGKLYSMVLKDMVRATKCFYKAFELDGGEIEAAEYLATEYADSMQWDLVEIVAKRVVESENIRFSSEKEPSWPYRALGIACLNSHDYENAVKYFQNALRLLPDDSNLWVGLGEAYSSSGRYVAAIKTFTRAQDLDPSNWVATYHLGTVQKLTEDYQGAIKTFQQVLSLKPEERGVKFALIETILLAAKHELKKEVFGQAALLATACIKTISKALKSGLTLTQDLWNILSECCKIFLTVKSTIEKAPLDVLVDLAKEYTPSIPENSDMVSLTEIDNVTIAKLEDLLNQPNEEENERALNAQLTNQLYLLYILFSKISFGYARKDKTTRALAWYNLGLSELNVYLDQENKNSDILNASIDCFKRVIRLQNQDPDVWNAYGVACSFVNVKVAQHCFIRCLILDSKQSVAWNNLAILYIQKGDIQLSELAIGRSLIIDPDFVPAWIGQGIISHTVGNATGAQKSFEHSFKISNGMSKLSKLYYSLTVFEQLKNNPNKAKLSQKLENAVLSLQKYLRLSPKSPLALTLMGLILERNSEFDYAIEQTTKICNIYEQEYEVTEDQDTLLKFVKVKAQLARLLLSARRFEEAVEHAQFASDISEESAASGDELSEELKKSRLSAFLTTGLAYYFLKDYGNSIESFKHALIESEEDQDVIVLLAQVLWAQGGDDEKEVALEQLFGSIEKNGATCKLALTLGAIGIIYDDGLIEAAQDELNTFPEAKLAVEDTENQVPRMLAAMNRSTGKDVKEPWYRAAFYKPWVFDVWKHLEPETALRLAQDGTMVSTTELSEAYTAVEGSGKEAARAVFYAPWSSNAWVSLAKTLS</sequence>
<feature type="repeat" description="TPR" evidence="3">
    <location>
        <begin position="712"/>
        <end position="745"/>
    </location>
</feature>
<dbReference type="Gene3D" id="1.25.40.10">
    <property type="entry name" value="Tetratricopeptide repeat domain"/>
    <property type="match status" value="5"/>
</dbReference>
<dbReference type="Pfam" id="PF18833">
    <property type="entry name" value="TPR_22"/>
    <property type="match status" value="1"/>
</dbReference>
<dbReference type="PANTHER" id="PTHR15704">
    <property type="entry name" value="SUPERKILLER 3 PROTEIN-RELATED"/>
    <property type="match status" value="1"/>
</dbReference>
<dbReference type="SMART" id="SM00028">
    <property type="entry name" value="TPR"/>
    <property type="match status" value="14"/>
</dbReference>
<organism evidence="5 6">
    <name type="scientific">Geotrichum candidum</name>
    <name type="common">Oospora lactis</name>
    <name type="synonym">Dipodascus geotrichum</name>
    <dbReference type="NCBI Taxonomy" id="1173061"/>
    <lineage>
        <taxon>Eukaryota</taxon>
        <taxon>Fungi</taxon>
        <taxon>Dikarya</taxon>
        <taxon>Ascomycota</taxon>
        <taxon>Saccharomycotina</taxon>
        <taxon>Dipodascomycetes</taxon>
        <taxon>Dipodascales</taxon>
        <taxon>Dipodascaceae</taxon>
        <taxon>Geotrichum</taxon>
    </lineage>
</organism>
<feature type="repeat" description="TPR" evidence="3">
    <location>
        <begin position="678"/>
        <end position="711"/>
    </location>
</feature>
<dbReference type="GO" id="GO:0006401">
    <property type="term" value="P:RNA catabolic process"/>
    <property type="evidence" value="ECO:0007669"/>
    <property type="project" value="InterPro"/>
</dbReference>
<reference evidence="5" key="1">
    <citation type="submission" date="2014-03" db="EMBL/GenBank/DDBJ databases">
        <authorList>
            <person name="Casaregola S."/>
        </authorList>
    </citation>
    <scope>NUCLEOTIDE SEQUENCE [LARGE SCALE GENOMIC DNA]</scope>
    <source>
        <strain evidence="5">CLIB 918</strain>
    </source>
</reference>
<dbReference type="Pfam" id="PF13432">
    <property type="entry name" value="TPR_16"/>
    <property type="match status" value="3"/>
</dbReference>
<dbReference type="SUPFAM" id="SSF48452">
    <property type="entry name" value="TPR-like"/>
    <property type="match status" value="4"/>
</dbReference>
<comment type="caution">
    <text evidence="5">The sequence shown here is derived from an EMBL/GenBank/DDBJ whole genome shotgun (WGS) entry which is preliminary data.</text>
</comment>
<keyword evidence="2 3" id="KW-0802">TPR repeat</keyword>